<keyword evidence="3" id="KW-1185">Reference proteome</keyword>
<keyword evidence="1" id="KW-0812">Transmembrane</keyword>
<evidence type="ECO:0000313" key="2">
    <source>
        <dbReference type="EMBL" id="QSX08184.1"/>
    </source>
</evidence>
<evidence type="ECO:0000313" key="3">
    <source>
        <dbReference type="Proteomes" id="UP000663499"/>
    </source>
</evidence>
<proteinExistence type="predicted"/>
<name>A0A975AI07_9FIRM</name>
<feature type="transmembrane region" description="Helical" evidence="1">
    <location>
        <begin position="492"/>
        <end position="515"/>
    </location>
</feature>
<keyword evidence="1" id="KW-0472">Membrane</keyword>
<feature type="transmembrane region" description="Helical" evidence="1">
    <location>
        <begin position="190"/>
        <end position="210"/>
    </location>
</feature>
<feature type="transmembrane region" description="Helical" evidence="1">
    <location>
        <begin position="121"/>
        <end position="141"/>
    </location>
</feature>
<feature type="transmembrane region" description="Helical" evidence="1">
    <location>
        <begin position="371"/>
        <end position="389"/>
    </location>
</feature>
<feature type="transmembrane region" description="Helical" evidence="1">
    <location>
        <begin position="423"/>
        <end position="444"/>
    </location>
</feature>
<dbReference type="RefSeq" id="WP_207299526.1">
    <property type="nucleotide sequence ID" value="NZ_CP071444.1"/>
</dbReference>
<feature type="transmembrane region" description="Helical" evidence="1">
    <location>
        <begin position="262"/>
        <end position="281"/>
    </location>
</feature>
<dbReference type="AlphaFoldDB" id="A0A975AI07"/>
<organism evidence="2 3">
    <name type="scientific">Alkalibacter rhizosphaerae</name>
    <dbReference type="NCBI Taxonomy" id="2815577"/>
    <lineage>
        <taxon>Bacteria</taxon>
        <taxon>Bacillati</taxon>
        <taxon>Bacillota</taxon>
        <taxon>Clostridia</taxon>
        <taxon>Eubacteriales</taxon>
        <taxon>Eubacteriaceae</taxon>
        <taxon>Alkalibacter</taxon>
    </lineage>
</organism>
<feature type="transmembrane region" description="Helical" evidence="1">
    <location>
        <begin position="521"/>
        <end position="545"/>
    </location>
</feature>
<protein>
    <recommendedName>
        <fullName evidence="4">ABC-2 type transport system permease protein</fullName>
    </recommendedName>
</protein>
<feature type="transmembrane region" description="Helical" evidence="1">
    <location>
        <begin position="450"/>
        <end position="472"/>
    </location>
</feature>
<dbReference type="Proteomes" id="UP000663499">
    <property type="component" value="Chromosome"/>
</dbReference>
<accession>A0A975AI07</accession>
<gene>
    <name evidence="2" type="ORF">J0B03_10330</name>
</gene>
<feature type="transmembrane region" description="Helical" evidence="1">
    <location>
        <begin position="333"/>
        <end position="351"/>
    </location>
</feature>
<keyword evidence="1" id="KW-1133">Transmembrane helix</keyword>
<evidence type="ECO:0000256" key="1">
    <source>
        <dbReference type="SAM" id="Phobius"/>
    </source>
</evidence>
<dbReference type="EMBL" id="CP071444">
    <property type="protein sequence ID" value="QSX08184.1"/>
    <property type="molecule type" value="Genomic_DNA"/>
</dbReference>
<dbReference type="Pfam" id="PF16949">
    <property type="entry name" value="ABC_tran_2"/>
    <property type="match status" value="1"/>
</dbReference>
<dbReference type="InterPro" id="IPR031599">
    <property type="entry name" value="ABC_tran_2"/>
</dbReference>
<evidence type="ECO:0008006" key="4">
    <source>
        <dbReference type="Google" id="ProtNLM"/>
    </source>
</evidence>
<feature type="transmembrane region" description="Helical" evidence="1">
    <location>
        <begin position="33"/>
        <end position="53"/>
    </location>
</feature>
<dbReference type="KEGG" id="alka:J0B03_10330"/>
<feature type="transmembrane region" description="Helical" evidence="1">
    <location>
        <begin position="73"/>
        <end position="100"/>
    </location>
</feature>
<sequence length="552" mass="61904">MMKETLLLTKTLLKANFGVSKLMYEIKNDPKKLGIPLLMVVVFASLAPVYILYINMLESVYLQLFVLGQEGTLFAMLFSGASIVVLFFGVIYAMSTFYFSKDLERLLYLPLQEGSIVGAKFLNMVFYEYLIVLPLLIPAFFIPFPDMGGPLYVVYFIVGMFLVPVIPLAIGTILVMTIMKFVNVDGKKDMFRTISLFLFLFVMIGIQVLVSRTATSLPPGSEAEFLAALLRDQNSLVNIVGRSYPPAVWISKALYLKEAGSGLFYFVLFAGSSLIFFLATIRIGKALYVQGYFNKVESVKKVTKVDYEKGFDQKSVWKAVFINDFRVVMRTPVYMFNCVSIVVLLPVILFLMPVMTGGAELGFLQQVPQEYQPFIGLGLIGLFVFMAGVNPTQSTTISREGNSAWVQQVLPISKRDAFIGRMAFPLVLQVFSMVFILVGMVFFMKPDPSILLMAFFGGFFTSLPILALGILVDTIRPKLDWDDPQKAVKQNFNVFINMLLGIGYAVLLGFLVYLGMDRLNLAWQAATIFLVLVGVVMTWVLYGVYLKTDTRR</sequence>
<feature type="transmembrane region" description="Helical" evidence="1">
    <location>
        <begin position="153"/>
        <end position="178"/>
    </location>
</feature>
<reference evidence="2" key="1">
    <citation type="submission" date="2021-03" db="EMBL/GenBank/DDBJ databases">
        <title>Alkalibacter marinus sp. nov., isolated from tidal flat sediment.</title>
        <authorList>
            <person name="Namirimu T."/>
            <person name="Yang J.-A."/>
            <person name="Yang S.-H."/>
            <person name="Kim Y.-J."/>
            <person name="Kwon K.K."/>
        </authorList>
    </citation>
    <scope>NUCLEOTIDE SEQUENCE</scope>
    <source>
        <strain evidence="2">ES005</strain>
    </source>
</reference>